<dbReference type="Gene3D" id="1.20.1720.10">
    <property type="entry name" value="Multidrug resistance protein D"/>
    <property type="match status" value="1"/>
</dbReference>
<feature type="transmembrane region" description="Helical" evidence="7">
    <location>
        <begin position="200"/>
        <end position="223"/>
    </location>
</feature>
<dbReference type="Gene3D" id="1.20.1250.20">
    <property type="entry name" value="MFS general substrate transporter like domains"/>
    <property type="match status" value="1"/>
</dbReference>
<evidence type="ECO:0000256" key="7">
    <source>
        <dbReference type="SAM" id="Phobius"/>
    </source>
</evidence>
<dbReference type="EMBL" id="VTFY01000003">
    <property type="protein sequence ID" value="MRX82034.1"/>
    <property type="molecule type" value="Genomic_DNA"/>
</dbReference>
<feature type="transmembrane region" description="Helical" evidence="7">
    <location>
        <begin position="373"/>
        <end position="398"/>
    </location>
</feature>
<feature type="transmembrane region" description="Helical" evidence="7">
    <location>
        <begin position="146"/>
        <end position="166"/>
    </location>
</feature>
<evidence type="ECO:0000259" key="8">
    <source>
        <dbReference type="PROSITE" id="PS50850"/>
    </source>
</evidence>
<feature type="transmembrane region" description="Helical" evidence="7">
    <location>
        <begin position="486"/>
        <end position="508"/>
    </location>
</feature>
<feature type="domain" description="Major facilitator superfamily (MFS) profile" evidence="8">
    <location>
        <begin position="76"/>
        <end position="589"/>
    </location>
</feature>
<feature type="transmembrane region" description="Helical" evidence="7">
    <location>
        <begin position="235"/>
        <end position="252"/>
    </location>
</feature>
<keyword evidence="5 7" id="KW-0472">Membrane</keyword>
<evidence type="ECO:0000256" key="2">
    <source>
        <dbReference type="ARBA" id="ARBA00022448"/>
    </source>
</evidence>
<organism evidence="9 10">
    <name type="scientific">Eggerthella guodeyinii</name>
    <dbReference type="NCBI Taxonomy" id="2690837"/>
    <lineage>
        <taxon>Bacteria</taxon>
        <taxon>Bacillati</taxon>
        <taxon>Actinomycetota</taxon>
        <taxon>Coriobacteriia</taxon>
        <taxon>Eggerthellales</taxon>
        <taxon>Eggerthellaceae</taxon>
        <taxon>Eggerthella</taxon>
    </lineage>
</organism>
<sequence length="615" mass="62647">MRAFRCSGKPPLTAQQGCRNSGNFRWHVVSRCGLQYKAEPDSQHQPASRLKGCSMSARSQSHTAAPASNGASSYAPLAALILAQVGTTSDNAAMNIAVSQLSSQLGASLGDIQVANTVYALVAGAFMIAGGMLGVSWGWRKTLRIGLVLAVIGEAFAACAPTMLAFTWAGRLVMGLGASLVTPAVLGFVPGLFQGRRRAIAFGAIAGAAAISTLSPLALGALMDGAGFRMTFATLGFYFVLVLLSTALLPALHATGKPARLDGVGTALAALGLGMFLFGVSRVSAWGVIAPTTGCPFTLFGISPALPLAACGLVLLVVLIPVERRIERVHGSALIPRSFIESRPVRAGLVAVALPFFYMGAQGMVITPHLQLVAGFSALQTGVFSLLSALPMFVLATFLPKVAPHLSSRLLIRGGFAAMAAACALIALGVTSDGVGPTLFAGVCLGGFGVGAVNSQANNAVASAVSGRDAQQSGGMQGAARNIGMALGTAAAGTSLLLTLSFGMAGALPADAVDADARPLLIEQSAAYTSNEGFLAVIEPYGMSTAAADGLAASHAQVQTEATQITFALLGLVMLVGLLGTRHLVQTAVPRTRPASEGSSDPKLDPDLEDAAFQE</sequence>
<feature type="transmembrane region" description="Helical" evidence="7">
    <location>
        <begin position="297"/>
        <end position="322"/>
    </location>
</feature>
<evidence type="ECO:0000256" key="1">
    <source>
        <dbReference type="ARBA" id="ARBA00004651"/>
    </source>
</evidence>
<keyword evidence="3 7" id="KW-0812">Transmembrane</keyword>
<reference evidence="10" key="1">
    <citation type="submission" date="2019-08" db="EMBL/GenBank/DDBJ databases">
        <title>Arthrobacter sp. nov., isolated from plateau pika and Tibetan wild ass.</title>
        <authorList>
            <person name="Ge Y."/>
        </authorList>
    </citation>
    <scope>NUCLEOTIDE SEQUENCE [LARGE SCALE GENOMIC DNA]</scope>
    <source>
        <strain evidence="10">HF-4214</strain>
    </source>
</reference>
<dbReference type="GO" id="GO:0022857">
    <property type="term" value="F:transmembrane transporter activity"/>
    <property type="evidence" value="ECO:0007669"/>
    <property type="project" value="InterPro"/>
</dbReference>
<feature type="transmembrane region" description="Helical" evidence="7">
    <location>
        <begin position="565"/>
        <end position="585"/>
    </location>
</feature>
<dbReference type="Pfam" id="PF07690">
    <property type="entry name" value="MFS_1"/>
    <property type="match status" value="1"/>
</dbReference>
<comment type="caution">
    <text evidence="9">The sequence shown here is derived from an EMBL/GenBank/DDBJ whole genome shotgun (WGS) entry which is preliminary data.</text>
</comment>
<feature type="transmembrane region" description="Helical" evidence="7">
    <location>
        <begin position="434"/>
        <end position="453"/>
    </location>
</feature>
<dbReference type="GO" id="GO:0005886">
    <property type="term" value="C:plasma membrane"/>
    <property type="evidence" value="ECO:0007669"/>
    <property type="project" value="UniProtKB-SubCell"/>
</dbReference>
<feature type="transmembrane region" description="Helical" evidence="7">
    <location>
        <begin position="343"/>
        <end position="361"/>
    </location>
</feature>
<evidence type="ECO:0000313" key="10">
    <source>
        <dbReference type="Proteomes" id="UP000438093"/>
    </source>
</evidence>
<keyword evidence="2" id="KW-0813">Transport</keyword>
<evidence type="ECO:0000256" key="4">
    <source>
        <dbReference type="ARBA" id="ARBA00022989"/>
    </source>
</evidence>
<feature type="transmembrane region" description="Helical" evidence="7">
    <location>
        <begin position="172"/>
        <end position="193"/>
    </location>
</feature>
<comment type="subcellular location">
    <subcellularLocation>
        <location evidence="1">Cell membrane</location>
        <topology evidence="1">Multi-pass membrane protein</topology>
    </subcellularLocation>
</comment>
<protein>
    <submittedName>
        <fullName evidence="9">MFS transporter</fullName>
    </submittedName>
</protein>
<dbReference type="PANTHER" id="PTHR42718">
    <property type="entry name" value="MAJOR FACILITATOR SUPERFAMILY MULTIDRUG TRANSPORTER MFSC"/>
    <property type="match status" value="1"/>
</dbReference>
<evidence type="ECO:0000256" key="5">
    <source>
        <dbReference type="ARBA" id="ARBA00023136"/>
    </source>
</evidence>
<evidence type="ECO:0000313" key="9">
    <source>
        <dbReference type="EMBL" id="MRX82034.1"/>
    </source>
</evidence>
<dbReference type="InterPro" id="IPR011701">
    <property type="entry name" value="MFS"/>
</dbReference>
<keyword evidence="10" id="KW-1185">Reference proteome</keyword>
<feature type="region of interest" description="Disordered" evidence="6">
    <location>
        <begin position="590"/>
        <end position="615"/>
    </location>
</feature>
<accession>A0A6N7RLN0</accession>
<evidence type="ECO:0000256" key="3">
    <source>
        <dbReference type="ARBA" id="ARBA00022692"/>
    </source>
</evidence>
<name>A0A6N7RLN0_9ACTN</name>
<dbReference type="InterPro" id="IPR020846">
    <property type="entry name" value="MFS_dom"/>
</dbReference>
<dbReference type="PROSITE" id="PS50850">
    <property type="entry name" value="MFS"/>
    <property type="match status" value="1"/>
</dbReference>
<feature type="transmembrane region" description="Helical" evidence="7">
    <location>
        <begin position="118"/>
        <end position="139"/>
    </location>
</feature>
<dbReference type="AlphaFoldDB" id="A0A6N7RLN0"/>
<gene>
    <name evidence="9" type="ORF">GJG86_05965</name>
</gene>
<keyword evidence="4 7" id="KW-1133">Transmembrane helix</keyword>
<dbReference type="SUPFAM" id="SSF103473">
    <property type="entry name" value="MFS general substrate transporter"/>
    <property type="match status" value="1"/>
</dbReference>
<evidence type="ECO:0000256" key="6">
    <source>
        <dbReference type="SAM" id="MobiDB-lite"/>
    </source>
</evidence>
<dbReference type="InterPro" id="IPR036259">
    <property type="entry name" value="MFS_trans_sf"/>
</dbReference>
<dbReference type="Proteomes" id="UP000438093">
    <property type="component" value="Unassembled WGS sequence"/>
</dbReference>
<dbReference type="PANTHER" id="PTHR42718:SF9">
    <property type="entry name" value="MAJOR FACILITATOR SUPERFAMILY MULTIDRUG TRANSPORTER MFSC"/>
    <property type="match status" value="1"/>
</dbReference>
<feature type="transmembrane region" description="Helical" evidence="7">
    <location>
        <begin position="410"/>
        <end position="428"/>
    </location>
</feature>
<proteinExistence type="predicted"/>
<feature type="transmembrane region" description="Helical" evidence="7">
    <location>
        <begin position="264"/>
        <end position="285"/>
    </location>
</feature>